<comment type="caution">
    <text evidence="7">The sequence shown here is derived from an EMBL/GenBank/DDBJ whole genome shotgun (WGS) entry which is preliminary data.</text>
</comment>
<feature type="domain" description="Amino acid permease/ SLC12A" evidence="6">
    <location>
        <begin position="30"/>
        <end position="95"/>
    </location>
</feature>
<evidence type="ECO:0000256" key="3">
    <source>
        <dbReference type="ARBA" id="ARBA00022989"/>
    </source>
</evidence>
<protein>
    <submittedName>
        <fullName evidence="7">Solute carrier family 12 member 7</fullName>
    </submittedName>
</protein>
<dbReference type="GO" id="GO:0015379">
    <property type="term" value="F:potassium:chloride symporter activity"/>
    <property type="evidence" value="ECO:0007669"/>
    <property type="project" value="TreeGrafter"/>
</dbReference>
<dbReference type="AlphaFoldDB" id="A0A4Z2E310"/>
<keyword evidence="8" id="KW-1185">Reference proteome</keyword>
<keyword evidence="2 5" id="KW-0812">Transmembrane</keyword>
<dbReference type="Pfam" id="PF00324">
    <property type="entry name" value="AA_permease"/>
    <property type="match status" value="1"/>
</dbReference>
<evidence type="ECO:0000313" key="7">
    <source>
        <dbReference type="EMBL" id="TNN23165.1"/>
    </source>
</evidence>
<dbReference type="Proteomes" id="UP000314294">
    <property type="component" value="Unassembled WGS sequence"/>
</dbReference>
<evidence type="ECO:0000313" key="8">
    <source>
        <dbReference type="Proteomes" id="UP000314294"/>
    </source>
</evidence>
<evidence type="ECO:0000256" key="1">
    <source>
        <dbReference type="ARBA" id="ARBA00004141"/>
    </source>
</evidence>
<evidence type="ECO:0000256" key="5">
    <source>
        <dbReference type="SAM" id="Phobius"/>
    </source>
</evidence>
<reference evidence="7 8" key="1">
    <citation type="submission" date="2019-03" db="EMBL/GenBank/DDBJ databases">
        <title>First draft genome of Liparis tanakae, snailfish: a comprehensive survey of snailfish specific genes.</title>
        <authorList>
            <person name="Kim W."/>
            <person name="Song I."/>
            <person name="Jeong J.-H."/>
            <person name="Kim D."/>
            <person name="Kim S."/>
            <person name="Ryu S."/>
            <person name="Song J.Y."/>
            <person name="Lee S.K."/>
        </authorList>
    </citation>
    <scope>NUCLEOTIDE SEQUENCE [LARGE SCALE GENOMIC DNA]</scope>
    <source>
        <tissue evidence="7">Muscle</tissue>
    </source>
</reference>
<dbReference type="GO" id="GO:0005886">
    <property type="term" value="C:plasma membrane"/>
    <property type="evidence" value="ECO:0007669"/>
    <property type="project" value="TreeGrafter"/>
</dbReference>
<dbReference type="GO" id="GO:0006884">
    <property type="term" value="P:cell volume homeostasis"/>
    <property type="evidence" value="ECO:0007669"/>
    <property type="project" value="TreeGrafter"/>
</dbReference>
<evidence type="ECO:0000256" key="4">
    <source>
        <dbReference type="ARBA" id="ARBA00023136"/>
    </source>
</evidence>
<dbReference type="PANTHER" id="PTHR11827">
    <property type="entry name" value="SOLUTE CARRIER FAMILY 12, CATION COTRANSPORTERS"/>
    <property type="match status" value="1"/>
</dbReference>
<dbReference type="GO" id="GO:0055064">
    <property type="term" value="P:chloride ion homeostasis"/>
    <property type="evidence" value="ECO:0007669"/>
    <property type="project" value="TreeGrafter"/>
</dbReference>
<dbReference type="OrthoDB" id="8773130at2759"/>
<evidence type="ECO:0000259" key="6">
    <source>
        <dbReference type="Pfam" id="PF00324"/>
    </source>
</evidence>
<dbReference type="GO" id="GO:0007268">
    <property type="term" value="P:chemical synaptic transmission"/>
    <property type="evidence" value="ECO:0007669"/>
    <property type="project" value="TreeGrafter"/>
</dbReference>
<organism evidence="7 8">
    <name type="scientific">Liparis tanakae</name>
    <name type="common">Tanaka's snailfish</name>
    <dbReference type="NCBI Taxonomy" id="230148"/>
    <lineage>
        <taxon>Eukaryota</taxon>
        <taxon>Metazoa</taxon>
        <taxon>Chordata</taxon>
        <taxon>Craniata</taxon>
        <taxon>Vertebrata</taxon>
        <taxon>Euteleostomi</taxon>
        <taxon>Actinopterygii</taxon>
        <taxon>Neopterygii</taxon>
        <taxon>Teleostei</taxon>
        <taxon>Neoteleostei</taxon>
        <taxon>Acanthomorphata</taxon>
        <taxon>Eupercaria</taxon>
        <taxon>Perciformes</taxon>
        <taxon>Cottioidei</taxon>
        <taxon>Cottales</taxon>
        <taxon>Liparidae</taxon>
        <taxon>Liparis</taxon>
    </lineage>
</organism>
<name>A0A4Z2E310_9TELE</name>
<gene>
    <name evidence="7" type="primary">SLC12A7</name>
    <name evidence="7" type="ORF">EYF80_066717</name>
</gene>
<dbReference type="GO" id="GO:0045202">
    <property type="term" value="C:synapse"/>
    <property type="evidence" value="ECO:0007669"/>
    <property type="project" value="GOC"/>
</dbReference>
<dbReference type="PANTHER" id="PTHR11827:SF54">
    <property type="entry name" value="SOLUTE CARRIER FAMILY 12 MEMBER 5"/>
    <property type="match status" value="1"/>
</dbReference>
<dbReference type="GO" id="GO:1990573">
    <property type="term" value="P:potassium ion import across plasma membrane"/>
    <property type="evidence" value="ECO:0007669"/>
    <property type="project" value="TreeGrafter"/>
</dbReference>
<evidence type="ECO:0000256" key="2">
    <source>
        <dbReference type="ARBA" id="ARBA00022692"/>
    </source>
</evidence>
<dbReference type="Gene3D" id="1.20.1740.10">
    <property type="entry name" value="Amino acid/polyamine transporter I"/>
    <property type="match status" value="1"/>
</dbReference>
<dbReference type="InterPro" id="IPR004842">
    <property type="entry name" value="SLC12A_fam"/>
</dbReference>
<accession>A0A4Z2E310</accession>
<sequence>MFGTYYEKGDLIARKNMESLEDPDDPLTNGNRYVLADIASFFTLLVGIYFPSVTGIMAGSNRSGDLRDAQKSIPIGTIAAITTTSFVCILSLLPSHYCPLQDRKGHCTEQFCQKMKCPPNFDI</sequence>
<dbReference type="GO" id="GO:0055075">
    <property type="term" value="P:potassium ion homeostasis"/>
    <property type="evidence" value="ECO:0007669"/>
    <property type="project" value="TreeGrafter"/>
</dbReference>
<keyword evidence="3 5" id="KW-1133">Transmembrane helix</keyword>
<feature type="transmembrane region" description="Helical" evidence="5">
    <location>
        <begin position="73"/>
        <end position="93"/>
    </location>
</feature>
<comment type="subcellular location">
    <subcellularLocation>
        <location evidence="1">Membrane</location>
        <topology evidence="1">Multi-pass membrane protein</topology>
    </subcellularLocation>
</comment>
<proteinExistence type="predicted"/>
<feature type="transmembrane region" description="Helical" evidence="5">
    <location>
        <begin position="33"/>
        <end position="52"/>
    </location>
</feature>
<dbReference type="InterPro" id="IPR004841">
    <property type="entry name" value="AA-permease/SLC12A_dom"/>
</dbReference>
<keyword evidence="4 5" id="KW-0472">Membrane</keyword>
<dbReference type="EMBL" id="SRLO01019539">
    <property type="protein sequence ID" value="TNN23165.1"/>
    <property type="molecule type" value="Genomic_DNA"/>
</dbReference>